<accession>A0ABR7SG85</accession>
<protein>
    <recommendedName>
        <fullName evidence="3">Major tail protein</fullName>
    </recommendedName>
</protein>
<evidence type="ECO:0000313" key="2">
    <source>
        <dbReference type="Proteomes" id="UP000642284"/>
    </source>
</evidence>
<dbReference type="EMBL" id="JACTVJ010000007">
    <property type="protein sequence ID" value="MBC9714502.1"/>
    <property type="molecule type" value="Genomic_DNA"/>
</dbReference>
<dbReference type="InterPro" id="IPR044000">
    <property type="entry name" value="Phage_tube_2"/>
</dbReference>
<dbReference type="Proteomes" id="UP000642284">
    <property type="component" value="Unassembled WGS sequence"/>
</dbReference>
<evidence type="ECO:0000313" key="1">
    <source>
        <dbReference type="EMBL" id="MBC9714502.1"/>
    </source>
</evidence>
<dbReference type="RefSeq" id="WP_187814924.1">
    <property type="nucleotide sequence ID" value="NZ_JACTVJ010000007.1"/>
</dbReference>
<comment type="caution">
    <text evidence="1">The sequence shown here is derived from an EMBL/GenBank/DDBJ whole genome shotgun (WGS) entry which is preliminary data.</text>
</comment>
<dbReference type="Pfam" id="PF18906">
    <property type="entry name" value="Phage_tube_2"/>
    <property type="match status" value="1"/>
</dbReference>
<reference evidence="1 2" key="1">
    <citation type="submission" date="2020-08" db="EMBL/GenBank/DDBJ databases">
        <title>Genemic of Streptomyces polyaspartic.</title>
        <authorList>
            <person name="Liu W."/>
        </authorList>
    </citation>
    <scope>NUCLEOTIDE SEQUENCE [LARGE SCALE GENOMIC DNA]</scope>
    <source>
        <strain evidence="1 2">TRM66268-LWL</strain>
    </source>
</reference>
<organism evidence="1 2">
    <name type="scientific">Streptomyces polyasparticus</name>
    <dbReference type="NCBI Taxonomy" id="2767826"/>
    <lineage>
        <taxon>Bacteria</taxon>
        <taxon>Bacillati</taxon>
        <taxon>Actinomycetota</taxon>
        <taxon>Actinomycetes</taxon>
        <taxon>Kitasatosporales</taxon>
        <taxon>Streptomycetaceae</taxon>
        <taxon>Streptomyces</taxon>
    </lineage>
</organism>
<keyword evidence="2" id="KW-1185">Reference proteome</keyword>
<name>A0ABR7SG85_9ACTN</name>
<sequence>MALDAAIGIGEEATYGTAPTSTIGYEGKADSWKVAKEFIESVGFRRGMQTARADRRNIVTMGGEGELEVDLLDVGAAALLRAAFDKYSFTDTETARVHVFETAPVSQSPSFTAQMIRPTVDGTEVAYRHVGCVATEWELTAETESAVTLNVSFDFQDVSHSSAPAQALPITYPTVARPYDWTRTAITLTRAGAPVALDAGKLSLTGDRGMKTDRRFLRANALKKTPVRAAVPTYEGELEGEFSADSLKLYEAFVAGEVIGFRTDLTGLTPGTSLKIECPAIQFTGESPEASVDDVTVHTLPFRVLDPGDGTPAIRLTYTEPKPAAPAKAMSTPDKE</sequence>
<evidence type="ECO:0008006" key="3">
    <source>
        <dbReference type="Google" id="ProtNLM"/>
    </source>
</evidence>
<proteinExistence type="predicted"/>
<gene>
    <name evidence="1" type="ORF">H9Y04_18245</name>
</gene>